<evidence type="ECO:0000313" key="3">
    <source>
        <dbReference type="Proteomes" id="UP001174691"/>
    </source>
</evidence>
<evidence type="ECO:0000313" key="2">
    <source>
        <dbReference type="EMBL" id="KAJ9155846.1"/>
    </source>
</evidence>
<comment type="caution">
    <text evidence="2">The sequence shown here is derived from an EMBL/GenBank/DDBJ whole genome shotgun (WGS) entry which is preliminary data.</text>
</comment>
<sequence>MDLDPDLAWPFWKFGLKKDDLFTKLHDQYNTFPSSIQDPEAFHHDVWEISQEAGTTEEFHRLLATRKEQRLRELNTSLESASLEIIANPSLIGTDRWQFALQLFRTKSLDSLVRYFSSYLPDDHPWHEAARSDSGPPLYSGSNSNDVKSKIHTHDTDEAPSFFDDADVTDEPFSMMSNLQSHLPPSPRSMTMCSDSSVDNPLHLNLHLHQQHQHHHTYILHNLTPARTLSFSESESERFHSEHLHDESSQPESPISEYSEPFSEPAAFDMVDKEAPTKLAPQHDADADASTTAQSQLSVETTESETATPTPKPQPQAIPFFDTRPSPVVRRGCSFSPSRPHPLAQVHGLPSDEHAKSAAGSARTRRRDHSPGRGRRRDPGEPSTRIQKSLPDHVGSRHRGRRRMEEC</sequence>
<protein>
    <submittedName>
        <fullName evidence="2">Uncharacterized protein</fullName>
    </submittedName>
</protein>
<dbReference type="Proteomes" id="UP001174691">
    <property type="component" value="Unassembled WGS sequence"/>
</dbReference>
<feature type="region of interest" description="Disordered" evidence="1">
    <location>
        <begin position="126"/>
        <end position="163"/>
    </location>
</feature>
<keyword evidence="3" id="KW-1185">Reference proteome</keyword>
<accession>A0AA38VJL4</accession>
<feature type="compositionally biased region" description="Low complexity" evidence="1">
    <location>
        <begin position="288"/>
        <end position="309"/>
    </location>
</feature>
<organism evidence="2 3">
    <name type="scientific">Coniochaeta hoffmannii</name>
    <dbReference type="NCBI Taxonomy" id="91930"/>
    <lineage>
        <taxon>Eukaryota</taxon>
        <taxon>Fungi</taxon>
        <taxon>Dikarya</taxon>
        <taxon>Ascomycota</taxon>
        <taxon>Pezizomycotina</taxon>
        <taxon>Sordariomycetes</taxon>
        <taxon>Sordariomycetidae</taxon>
        <taxon>Coniochaetales</taxon>
        <taxon>Coniochaetaceae</taxon>
        <taxon>Coniochaeta</taxon>
    </lineage>
</organism>
<feature type="region of interest" description="Disordered" evidence="1">
    <location>
        <begin position="278"/>
        <end position="407"/>
    </location>
</feature>
<reference evidence="2" key="1">
    <citation type="submission" date="2022-07" db="EMBL/GenBank/DDBJ databases">
        <title>Fungi with potential for degradation of polypropylene.</title>
        <authorList>
            <person name="Gostincar C."/>
        </authorList>
    </citation>
    <scope>NUCLEOTIDE SEQUENCE</scope>
    <source>
        <strain evidence="2">EXF-13287</strain>
    </source>
</reference>
<feature type="region of interest" description="Disordered" evidence="1">
    <location>
        <begin position="231"/>
        <end position="260"/>
    </location>
</feature>
<gene>
    <name evidence="2" type="ORF">NKR19_g4396</name>
</gene>
<feature type="compositionally biased region" description="Basic and acidic residues" evidence="1">
    <location>
        <begin position="235"/>
        <end position="248"/>
    </location>
</feature>
<proteinExistence type="predicted"/>
<feature type="compositionally biased region" description="Basic residues" evidence="1">
    <location>
        <begin position="396"/>
        <end position="407"/>
    </location>
</feature>
<evidence type="ECO:0000256" key="1">
    <source>
        <dbReference type="SAM" id="MobiDB-lite"/>
    </source>
</evidence>
<feature type="compositionally biased region" description="Basic residues" evidence="1">
    <location>
        <begin position="363"/>
        <end position="376"/>
    </location>
</feature>
<dbReference type="AlphaFoldDB" id="A0AA38VJL4"/>
<dbReference type="EMBL" id="JANBVN010000054">
    <property type="protein sequence ID" value="KAJ9155846.1"/>
    <property type="molecule type" value="Genomic_DNA"/>
</dbReference>
<name>A0AA38VJL4_9PEZI</name>
<feature type="compositionally biased region" description="Basic and acidic residues" evidence="1">
    <location>
        <begin position="147"/>
        <end position="157"/>
    </location>
</feature>